<dbReference type="SUPFAM" id="SSF52540">
    <property type="entry name" value="P-loop containing nucleoside triphosphate hydrolases"/>
    <property type="match status" value="1"/>
</dbReference>
<organism evidence="1">
    <name type="scientific">Candidatus Heimdallarchaeum aukensis</name>
    <dbReference type="NCBI Taxonomy" id="2876573"/>
    <lineage>
        <taxon>Archaea</taxon>
        <taxon>Promethearchaeati</taxon>
        <taxon>Candidatus Heimdallarchaeota</taxon>
        <taxon>Candidatus Heimdallarchaeia (ex Rinke et al. 2021) (nom. nud.)</taxon>
        <taxon>Candidatus Heimdallarchaeales</taxon>
        <taxon>Candidatus Heimdallarchaeaceae</taxon>
        <taxon>Candidatus Heimdallarchaeum</taxon>
    </lineage>
</organism>
<dbReference type="AlphaFoldDB" id="A0A9Y1BN65"/>
<sequence length="184" mass="21760">MKKKQPLVILLSGLPGTGKSTLARRLSKKYRLERISTDSVRKRVFPTVRKNSFGAGSYSFENRVVVYNIIYYLLYTLLRWNIGCVIDGTFYKESFRIKIKRIAEKFDAKFILVFVECPESLIKQRFEQREKRTGRTLSDANYEIYLKLKERFQPTRLPHIKVNIVYDKNSIMEKIENVIRKGYS</sequence>
<dbReference type="PANTHER" id="PTHR37807:SF3">
    <property type="entry name" value="OS07G0160300 PROTEIN"/>
    <property type="match status" value="1"/>
</dbReference>
<keyword evidence="1" id="KW-0067">ATP-binding</keyword>
<accession>A0A9Y1BN65</accession>
<reference evidence="1" key="1">
    <citation type="journal article" date="2022" name="Nat. Microbiol.">
        <title>Unique mobile elements and scalable gene flow at the prokaryote-eukaryote boundary revealed by circularized Asgard archaea genomes.</title>
        <authorList>
            <person name="Wu F."/>
            <person name="Speth D.R."/>
            <person name="Philosof A."/>
            <person name="Cremiere A."/>
            <person name="Narayanan A."/>
            <person name="Barco R.A."/>
            <person name="Connon S.A."/>
            <person name="Amend J.P."/>
            <person name="Antoshechkin I.A."/>
            <person name="Orphan V.J."/>
        </authorList>
    </citation>
    <scope>NUCLEOTIDE SEQUENCE</scope>
    <source>
        <strain evidence="1">PM71</strain>
    </source>
</reference>
<protein>
    <submittedName>
        <fullName evidence="1">ATP-binding protein</fullName>
    </submittedName>
</protein>
<evidence type="ECO:0000313" key="1">
    <source>
        <dbReference type="EMBL" id="UJG42128.1"/>
    </source>
</evidence>
<dbReference type="Pfam" id="PF13671">
    <property type="entry name" value="AAA_33"/>
    <property type="match status" value="1"/>
</dbReference>
<dbReference type="PANTHER" id="PTHR37807">
    <property type="entry name" value="OS07G0160300 PROTEIN"/>
    <property type="match status" value="1"/>
</dbReference>
<proteinExistence type="predicted"/>
<keyword evidence="1" id="KW-0547">Nucleotide-binding</keyword>
<dbReference type="Gene3D" id="3.40.50.300">
    <property type="entry name" value="P-loop containing nucleotide triphosphate hydrolases"/>
    <property type="match status" value="1"/>
</dbReference>
<name>A0A9Y1BN65_9ARCH</name>
<dbReference type="EMBL" id="CP084166">
    <property type="protein sequence ID" value="UJG42128.1"/>
    <property type="molecule type" value="Genomic_DNA"/>
</dbReference>
<dbReference type="GO" id="GO:0005524">
    <property type="term" value="F:ATP binding"/>
    <property type="evidence" value="ECO:0007669"/>
    <property type="project" value="UniProtKB-KW"/>
</dbReference>
<dbReference type="InterPro" id="IPR027417">
    <property type="entry name" value="P-loop_NTPase"/>
</dbReference>
<dbReference type="Proteomes" id="UP001201020">
    <property type="component" value="Chromosome"/>
</dbReference>
<gene>
    <name evidence="1" type="ORF">K9W45_05270</name>
</gene>